<feature type="domain" description="SH3b" evidence="3">
    <location>
        <begin position="336"/>
        <end position="398"/>
    </location>
</feature>
<dbReference type="InterPro" id="IPR003646">
    <property type="entry name" value="SH3-like_bac-type"/>
</dbReference>
<protein>
    <submittedName>
        <fullName evidence="4">Uncharacterized protein YraI</fullName>
    </submittedName>
</protein>
<dbReference type="Gene3D" id="3.90.70.10">
    <property type="entry name" value="Cysteine proteinases"/>
    <property type="match status" value="1"/>
</dbReference>
<evidence type="ECO:0000259" key="3">
    <source>
        <dbReference type="PROSITE" id="PS51781"/>
    </source>
</evidence>
<feature type="region of interest" description="Disordered" evidence="1">
    <location>
        <begin position="105"/>
        <end position="132"/>
    </location>
</feature>
<evidence type="ECO:0000256" key="1">
    <source>
        <dbReference type="SAM" id="MobiDB-lite"/>
    </source>
</evidence>
<evidence type="ECO:0000313" key="5">
    <source>
        <dbReference type="Proteomes" id="UP001519271"/>
    </source>
</evidence>
<dbReference type="InterPro" id="IPR039564">
    <property type="entry name" value="Peptidase_C39-like"/>
</dbReference>
<dbReference type="SUPFAM" id="SSF54001">
    <property type="entry name" value="Cysteine proteinases"/>
    <property type="match status" value="1"/>
</dbReference>
<name>A0ABS4G0G6_9CLOT</name>
<dbReference type="SMART" id="SM00287">
    <property type="entry name" value="SH3b"/>
    <property type="match status" value="3"/>
</dbReference>
<reference evidence="4 5" key="1">
    <citation type="submission" date="2021-03" db="EMBL/GenBank/DDBJ databases">
        <title>Genomic Encyclopedia of Type Strains, Phase IV (KMG-IV): sequencing the most valuable type-strain genomes for metagenomic binning, comparative biology and taxonomic classification.</title>
        <authorList>
            <person name="Goeker M."/>
        </authorList>
    </citation>
    <scope>NUCLEOTIDE SEQUENCE [LARGE SCALE GENOMIC DNA]</scope>
    <source>
        <strain evidence="4 5">DSM 6139</strain>
    </source>
</reference>
<dbReference type="Pfam" id="PF13529">
    <property type="entry name" value="Peptidase_C39_2"/>
    <property type="match status" value="1"/>
</dbReference>
<organism evidence="4 5">
    <name type="scientific">Youngiibacter multivorans</name>
    <dbReference type="NCBI Taxonomy" id="937251"/>
    <lineage>
        <taxon>Bacteria</taxon>
        <taxon>Bacillati</taxon>
        <taxon>Bacillota</taxon>
        <taxon>Clostridia</taxon>
        <taxon>Eubacteriales</taxon>
        <taxon>Clostridiaceae</taxon>
        <taxon>Youngiibacter</taxon>
    </lineage>
</organism>
<dbReference type="Proteomes" id="UP001519271">
    <property type="component" value="Unassembled WGS sequence"/>
</dbReference>
<accession>A0ABS4G0G6</accession>
<sequence length="592" mass="62842">MKRYMSARLSLLLCATLLGSQISLPYSIALAEPIPVSVESLQVGGTYTVYVSIPGYRDSYSALTKTNPVTTYAAGSYSIYKIYNGMVNITRTAGVPGIWINPAQNPAPAAPPEPTPAPAPAPDEPVPAPAPAPEVQSKVYMTTTVNLNMRSGPSTSYGIVKTIPKGTAVEIIGTSGTWKKVVYGSYTGWCSGSYLTAASAPAPVAPAPAPVVTAPAPVVTAPAEKTYMKTTANLNMRSGAGTGYGIIKVIPNGTLVEVIGSSSYWKNVVNEGLTGWCSGNYLTPVAAPAPVVPPVEPVVPPAEPVQPTPAEPVVPPAEPVQPPVEPVAPPAEPAPAPLLKKTTSSLNFRTGPGTEYPAIAVIPRGTVLEVLEISGYWNKVSYGGSIGWCSGNYMTTELQAVYKLLDVPYVSQLNPTYAPVGCEPASMLMALKAKGLTDISYKDFLDAMPKSDTNPALGFAGSPYVQDSSIRTTIYPKPLTDYANTYAGGRAVDISGATVEDIKKEILSGNPVIVYLTTRLEAPVYATYIVDGESQSLLKNNHVVLVTGYDSENNKLRLTDPWSWDGTRYERWVTVSSFAYSYNIRHHAITVR</sequence>
<feature type="domain" description="SH3b" evidence="3">
    <location>
        <begin position="137"/>
        <end position="199"/>
    </location>
</feature>
<keyword evidence="5" id="KW-1185">Reference proteome</keyword>
<dbReference type="InterPro" id="IPR052354">
    <property type="entry name" value="Cell_Wall_Dynamics_Protein"/>
</dbReference>
<feature type="signal peptide" evidence="2">
    <location>
        <begin position="1"/>
        <end position="31"/>
    </location>
</feature>
<dbReference type="RefSeq" id="WP_209458270.1">
    <property type="nucleotide sequence ID" value="NZ_JAGGKC010000002.1"/>
</dbReference>
<evidence type="ECO:0000313" key="4">
    <source>
        <dbReference type="EMBL" id="MBP1918031.1"/>
    </source>
</evidence>
<feature type="domain" description="SH3b" evidence="3">
    <location>
        <begin position="224"/>
        <end position="286"/>
    </location>
</feature>
<dbReference type="PROSITE" id="PS51781">
    <property type="entry name" value="SH3B"/>
    <property type="match status" value="3"/>
</dbReference>
<dbReference type="Gene3D" id="2.30.30.40">
    <property type="entry name" value="SH3 Domains"/>
    <property type="match status" value="3"/>
</dbReference>
<dbReference type="PANTHER" id="PTHR34408">
    <property type="entry name" value="FAMILY PROTEIN, PUTATIVE-RELATED"/>
    <property type="match status" value="1"/>
</dbReference>
<dbReference type="InterPro" id="IPR038765">
    <property type="entry name" value="Papain-like_cys_pep_sf"/>
</dbReference>
<comment type="caution">
    <text evidence="4">The sequence shown here is derived from an EMBL/GenBank/DDBJ whole genome shotgun (WGS) entry which is preliminary data.</text>
</comment>
<keyword evidence="2" id="KW-0732">Signal</keyword>
<feature type="compositionally biased region" description="Pro residues" evidence="1">
    <location>
        <begin position="108"/>
        <end position="132"/>
    </location>
</feature>
<proteinExistence type="predicted"/>
<gene>
    <name evidence="4" type="ORF">J2Z34_000502</name>
</gene>
<dbReference type="PANTHER" id="PTHR34408:SF1">
    <property type="entry name" value="GLYCOSYL HYDROLASE FAMILY 19 DOMAIN-CONTAINING PROTEIN HI_1415"/>
    <property type="match status" value="1"/>
</dbReference>
<dbReference type="EMBL" id="JAGGKC010000002">
    <property type="protein sequence ID" value="MBP1918031.1"/>
    <property type="molecule type" value="Genomic_DNA"/>
</dbReference>
<feature type="region of interest" description="Disordered" evidence="1">
    <location>
        <begin position="302"/>
        <end position="336"/>
    </location>
</feature>
<dbReference type="Pfam" id="PF08239">
    <property type="entry name" value="SH3_3"/>
    <property type="match status" value="3"/>
</dbReference>
<feature type="chain" id="PRO_5045992558" evidence="2">
    <location>
        <begin position="32"/>
        <end position="592"/>
    </location>
</feature>
<evidence type="ECO:0000256" key="2">
    <source>
        <dbReference type="SAM" id="SignalP"/>
    </source>
</evidence>